<dbReference type="SUPFAM" id="SSF89095">
    <property type="entry name" value="GatB/YqeY motif"/>
    <property type="match status" value="1"/>
</dbReference>
<dbReference type="GO" id="GO:0016884">
    <property type="term" value="F:carbon-nitrogen ligase activity, with glutamine as amido-N-donor"/>
    <property type="evidence" value="ECO:0007669"/>
    <property type="project" value="InterPro"/>
</dbReference>
<organism evidence="1 2">
    <name type="scientific">Candidatus Roizmanbacteria bacterium CG_4_10_14_0_2_um_filter_36_9</name>
    <dbReference type="NCBI Taxonomy" id="1974823"/>
    <lineage>
        <taxon>Bacteria</taxon>
        <taxon>Candidatus Roizmaniibacteriota</taxon>
    </lineage>
</organism>
<dbReference type="EMBL" id="PFOD01000043">
    <property type="protein sequence ID" value="PIZ65607.1"/>
    <property type="molecule type" value="Genomic_DNA"/>
</dbReference>
<dbReference type="Pfam" id="PF09424">
    <property type="entry name" value="YqeY"/>
    <property type="match status" value="1"/>
</dbReference>
<evidence type="ECO:0000313" key="2">
    <source>
        <dbReference type="Proteomes" id="UP000230027"/>
    </source>
</evidence>
<dbReference type="InterPro" id="IPR019004">
    <property type="entry name" value="YqeY/Aim41"/>
</dbReference>
<dbReference type="InterPro" id="IPR042184">
    <property type="entry name" value="YqeY/Aim41_N"/>
</dbReference>
<protein>
    <recommendedName>
        <fullName evidence="3">Glutamyl-tRNA amidotransferase</fullName>
    </recommendedName>
</protein>
<sequence length="145" mass="16611">MIKQTIQKDQIVAMKTKDPFKVQTLRYILAQIKNKEIDQKIELSDDEVINLIRKESKKLQESMASYKDAGRHDLVDEDQKQFNIITSYLPKAITDLELKEKIKEIIDANSDLFQKNPNAMIGLCVGKLKSIADSSRIAEMVRSLS</sequence>
<dbReference type="PANTHER" id="PTHR28055">
    <property type="entry name" value="ALTERED INHERITANCE OF MITOCHONDRIA PROTEIN 41, MITOCHONDRIAL"/>
    <property type="match status" value="1"/>
</dbReference>
<name>A0A2M7U4J8_9BACT</name>
<proteinExistence type="predicted"/>
<evidence type="ECO:0008006" key="3">
    <source>
        <dbReference type="Google" id="ProtNLM"/>
    </source>
</evidence>
<dbReference type="Gene3D" id="1.10.1510.10">
    <property type="entry name" value="Uncharacterised protein YqeY/AIM41 PF09424, N-terminal domain"/>
    <property type="match status" value="1"/>
</dbReference>
<dbReference type="Proteomes" id="UP000230027">
    <property type="component" value="Unassembled WGS sequence"/>
</dbReference>
<comment type="caution">
    <text evidence="1">The sequence shown here is derived from an EMBL/GenBank/DDBJ whole genome shotgun (WGS) entry which is preliminary data.</text>
</comment>
<evidence type="ECO:0000313" key="1">
    <source>
        <dbReference type="EMBL" id="PIZ65607.1"/>
    </source>
</evidence>
<dbReference type="AlphaFoldDB" id="A0A2M7U4J8"/>
<reference evidence="2" key="1">
    <citation type="submission" date="2017-09" db="EMBL/GenBank/DDBJ databases">
        <title>Depth-based differentiation of microbial function through sediment-hosted aquifers and enrichment of novel symbionts in the deep terrestrial subsurface.</title>
        <authorList>
            <person name="Probst A.J."/>
            <person name="Ladd B."/>
            <person name="Jarett J.K."/>
            <person name="Geller-Mcgrath D.E."/>
            <person name="Sieber C.M.K."/>
            <person name="Emerson J.B."/>
            <person name="Anantharaman K."/>
            <person name="Thomas B.C."/>
            <person name="Malmstrom R."/>
            <person name="Stieglmeier M."/>
            <person name="Klingl A."/>
            <person name="Woyke T."/>
            <person name="Ryan C.M."/>
            <person name="Banfield J.F."/>
        </authorList>
    </citation>
    <scope>NUCLEOTIDE SEQUENCE [LARGE SCALE GENOMIC DNA]</scope>
</reference>
<accession>A0A2M7U4J8</accession>
<dbReference type="InterPro" id="IPR003789">
    <property type="entry name" value="Asn/Gln_tRNA_amidoTrase-B-like"/>
</dbReference>
<dbReference type="PANTHER" id="PTHR28055:SF1">
    <property type="entry name" value="ALTERED INHERITANCE OF MITOCHONDRIA PROTEIN 41, MITOCHONDRIAL"/>
    <property type="match status" value="1"/>
</dbReference>
<gene>
    <name evidence="1" type="ORF">COY14_01985</name>
</gene>